<proteinExistence type="predicted"/>
<dbReference type="PROSITE" id="PS51222">
    <property type="entry name" value="DCD"/>
    <property type="match status" value="1"/>
</dbReference>
<evidence type="ECO:0000313" key="5">
    <source>
        <dbReference type="Proteomes" id="UP000245207"/>
    </source>
</evidence>
<dbReference type="Pfam" id="PF10539">
    <property type="entry name" value="Dev_Cell_Death"/>
    <property type="match status" value="1"/>
</dbReference>
<dbReference type="PANTHER" id="PTHR46034:SF7">
    <property type="entry name" value="INFLUENZA VIRUS NS1A-BINDING PROTEIN"/>
    <property type="match status" value="1"/>
</dbReference>
<dbReference type="InterPro" id="IPR006652">
    <property type="entry name" value="Kelch_1"/>
</dbReference>
<dbReference type="STRING" id="35608.A0A2U1Q4K1"/>
<evidence type="ECO:0000313" key="4">
    <source>
        <dbReference type="EMBL" id="PWA92944.1"/>
    </source>
</evidence>
<evidence type="ECO:0000259" key="3">
    <source>
        <dbReference type="PROSITE" id="PS51222"/>
    </source>
</evidence>
<organism evidence="4 5">
    <name type="scientific">Artemisia annua</name>
    <name type="common">Sweet wormwood</name>
    <dbReference type="NCBI Taxonomy" id="35608"/>
    <lineage>
        <taxon>Eukaryota</taxon>
        <taxon>Viridiplantae</taxon>
        <taxon>Streptophyta</taxon>
        <taxon>Embryophyta</taxon>
        <taxon>Tracheophyta</taxon>
        <taxon>Spermatophyta</taxon>
        <taxon>Magnoliopsida</taxon>
        <taxon>eudicotyledons</taxon>
        <taxon>Gunneridae</taxon>
        <taxon>Pentapetalae</taxon>
        <taxon>asterids</taxon>
        <taxon>campanulids</taxon>
        <taxon>Asterales</taxon>
        <taxon>Asteraceae</taxon>
        <taxon>Asteroideae</taxon>
        <taxon>Anthemideae</taxon>
        <taxon>Artemisiinae</taxon>
        <taxon>Artemisia</taxon>
    </lineage>
</organism>
<gene>
    <name evidence="4" type="ORF">CTI12_AA076190</name>
</gene>
<dbReference type="InterPro" id="IPR015915">
    <property type="entry name" value="Kelch-typ_b-propeller"/>
</dbReference>
<accession>A0A2U1Q4K1</accession>
<evidence type="ECO:0000256" key="2">
    <source>
        <dbReference type="SAM" id="MobiDB-lite"/>
    </source>
</evidence>
<dbReference type="OrthoDB" id="45365at2759"/>
<evidence type="ECO:0000256" key="1">
    <source>
        <dbReference type="SAM" id="Coils"/>
    </source>
</evidence>
<reference evidence="4 5" key="1">
    <citation type="journal article" date="2018" name="Mol. Plant">
        <title>The genome of Artemisia annua provides insight into the evolution of Asteraceae family and artemisinin biosynthesis.</title>
        <authorList>
            <person name="Shen Q."/>
            <person name="Zhang L."/>
            <person name="Liao Z."/>
            <person name="Wang S."/>
            <person name="Yan T."/>
            <person name="Shi P."/>
            <person name="Liu M."/>
            <person name="Fu X."/>
            <person name="Pan Q."/>
            <person name="Wang Y."/>
            <person name="Lv Z."/>
            <person name="Lu X."/>
            <person name="Zhang F."/>
            <person name="Jiang W."/>
            <person name="Ma Y."/>
            <person name="Chen M."/>
            <person name="Hao X."/>
            <person name="Li L."/>
            <person name="Tang Y."/>
            <person name="Lv G."/>
            <person name="Zhou Y."/>
            <person name="Sun X."/>
            <person name="Brodelius P.E."/>
            <person name="Rose J.K.C."/>
            <person name="Tang K."/>
        </authorList>
    </citation>
    <scope>NUCLEOTIDE SEQUENCE [LARGE SCALE GENOMIC DNA]</scope>
    <source>
        <strain evidence="5">cv. Huhao1</strain>
        <tissue evidence="4">Leaf</tissue>
    </source>
</reference>
<dbReference type="SMART" id="SM00767">
    <property type="entry name" value="DCD"/>
    <property type="match status" value="1"/>
</dbReference>
<dbReference type="InterPro" id="IPR011043">
    <property type="entry name" value="Gal_Oxase/kelch_b-propeller"/>
</dbReference>
<dbReference type="PANTHER" id="PTHR46034">
    <property type="match status" value="1"/>
</dbReference>
<protein>
    <recommendedName>
        <fullName evidence="3">DCD domain-containing protein</fullName>
    </recommendedName>
</protein>
<dbReference type="SMART" id="SM00612">
    <property type="entry name" value="Kelch"/>
    <property type="match status" value="5"/>
</dbReference>
<dbReference type="SUPFAM" id="SSF50965">
    <property type="entry name" value="Galactose oxidase, central domain"/>
    <property type="match status" value="1"/>
</dbReference>
<name>A0A2U1Q4K1_ARTAN</name>
<dbReference type="InterPro" id="IPR044832">
    <property type="entry name" value="NRP-like"/>
</dbReference>
<dbReference type="Pfam" id="PF01344">
    <property type="entry name" value="Kelch_1"/>
    <property type="match status" value="4"/>
</dbReference>
<feature type="coiled-coil region" evidence="1">
    <location>
        <begin position="300"/>
        <end position="327"/>
    </location>
</feature>
<feature type="compositionally biased region" description="Basic and acidic residues" evidence="2">
    <location>
        <begin position="239"/>
        <end position="269"/>
    </location>
</feature>
<comment type="caution">
    <text evidence="4">The sequence shown here is derived from an EMBL/GenBank/DDBJ whole genome shotgun (WGS) entry which is preliminary data.</text>
</comment>
<dbReference type="AlphaFoldDB" id="A0A2U1Q4K1"/>
<dbReference type="Gene3D" id="2.120.10.80">
    <property type="entry name" value="Kelch-type beta propeller"/>
    <property type="match status" value="2"/>
</dbReference>
<dbReference type="GO" id="GO:0034976">
    <property type="term" value="P:response to endoplasmic reticulum stress"/>
    <property type="evidence" value="ECO:0007669"/>
    <property type="project" value="InterPro"/>
</dbReference>
<feature type="domain" description="DCD" evidence="3">
    <location>
        <begin position="31"/>
        <end position="164"/>
    </location>
</feature>
<dbReference type="Proteomes" id="UP000245207">
    <property type="component" value="Unassembled WGS sequence"/>
</dbReference>
<dbReference type="InterPro" id="IPR013989">
    <property type="entry name" value="Dev_and_cell_death_domain"/>
</dbReference>
<sequence>MVVVDVCVMNCRLTMAQGNKELLRTRNLGKNQLGGVIFGAKNTTIKECLSKQLFGLTNQHLVYVEKIDPGLPLFLLNCTDSTLHGIFEAASHGKKNIDLYAWTSDGTQKTPYPAQVRVRVRMRCQPLTEKQYKPIIVDNYYTQNHFWFELDHAQTNRLLSLFSSQPAFVPHCPTAQWSVRDPSIFNFDEKVLTELNKKATVDDSLATIGKDDKELVYAKLTDMVPNFKFADSSTGCDDETAKVDDGTLDPHKKVDPPPDNHEDESKEDGLANPFESPIIAELIEKVDDLMAFKAEQDRRIGYLENKIISLEQNLVEAENEIRNLKGHCIMSENIVAPSEESDSINEKTSDSVIHLDNSPQTCDFHLDCDDLIFLVGGYDGRSWFSSMDCYSPSLNQTKSLKPMNAARCYAPVSILNGELYVFGGGTGGVWYDTVESYDPVKNDWTSRPPLNAKKGSLAGATLNDKIYAVGGGSGNEYYSAVEMLDLDVGAWIPSRSMLQNRFSLAAAELNGALYAVGGYDGKNYLKSAERFDPREHSWTKIESMNTVRGCPCLVVLNEKLYVLGGFDGNTMIPSVEIYDPRRGSWVMGEPMDHPRGFSAAAVVKESIYIFGGLKSGEEINDTVECFIEGKGWETTDAKAGGQRCFFSAVSL</sequence>
<feature type="region of interest" description="Disordered" evidence="2">
    <location>
        <begin position="235"/>
        <end position="273"/>
    </location>
</feature>
<keyword evidence="1" id="KW-0175">Coiled coil</keyword>
<keyword evidence="5" id="KW-1185">Reference proteome</keyword>
<dbReference type="EMBL" id="PKPP01000423">
    <property type="protein sequence ID" value="PWA92944.1"/>
    <property type="molecule type" value="Genomic_DNA"/>
</dbReference>